<evidence type="ECO:0000256" key="4">
    <source>
        <dbReference type="ARBA" id="ARBA00022837"/>
    </source>
</evidence>
<dbReference type="AlphaFoldDB" id="A0A382EI52"/>
<dbReference type="PROSITE" id="PS00523">
    <property type="entry name" value="SULFATASE_1"/>
    <property type="match status" value="1"/>
</dbReference>
<organism evidence="6">
    <name type="scientific">marine metagenome</name>
    <dbReference type="NCBI Taxonomy" id="408172"/>
    <lineage>
        <taxon>unclassified sequences</taxon>
        <taxon>metagenomes</taxon>
        <taxon>ecological metagenomes</taxon>
    </lineage>
</organism>
<evidence type="ECO:0000256" key="3">
    <source>
        <dbReference type="ARBA" id="ARBA00022801"/>
    </source>
</evidence>
<dbReference type="SUPFAM" id="SSF53649">
    <property type="entry name" value="Alkaline phosphatase-like"/>
    <property type="match status" value="1"/>
</dbReference>
<keyword evidence="2" id="KW-0479">Metal-binding</keyword>
<dbReference type="InterPro" id="IPR017850">
    <property type="entry name" value="Alkaline_phosphatase_core_sf"/>
</dbReference>
<name>A0A382EI52_9ZZZZ</name>
<dbReference type="Pfam" id="PF00884">
    <property type="entry name" value="Sulfatase"/>
    <property type="match status" value="1"/>
</dbReference>
<keyword evidence="3" id="KW-0378">Hydrolase</keyword>
<evidence type="ECO:0000256" key="1">
    <source>
        <dbReference type="ARBA" id="ARBA00008779"/>
    </source>
</evidence>
<reference evidence="6" key="1">
    <citation type="submission" date="2018-05" db="EMBL/GenBank/DDBJ databases">
        <authorList>
            <person name="Lanie J.A."/>
            <person name="Ng W.-L."/>
            <person name="Kazmierczak K.M."/>
            <person name="Andrzejewski T.M."/>
            <person name="Davidsen T.M."/>
            <person name="Wayne K.J."/>
            <person name="Tettelin H."/>
            <person name="Glass J.I."/>
            <person name="Rusch D."/>
            <person name="Podicherti R."/>
            <person name="Tsui H.-C.T."/>
            <person name="Winkler M.E."/>
        </authorList>
    </citation>
    <scope>NUCLEOTIDE SEQUENCE</scope>
</reference>
<sequence>MVDQMHGQVLDDDNQCITPNLDKLAKSGVKFNRAHTPNPVCSPARASIMTGLLPHNHGVTTVTHCVDEDQSNLRTEKEHWAQVVQSEGYKTAYFGKWHVERTDKLENFGWDEYSTDKSEDYRKININHRNSIDLNEPNLFIDNPPGYKQTPFYGISDKGTEGRPLKNVVKKAKNYLSNVSKEDPWACFISVIEPHDPFISSKKFYDMYDDIDIKLPKSFEDDLSDKPNIYKRGKKVFENMTKEDHIESIRNYYAMVTEIDYEYGKIIDLLKEKGELENTIIIFTSDHGEALASHGIYAKNLCAFEEIYRIPMIISGPSIKENKISEDLVSSMDLCPTILDILECKSINNIDGKSFKPILCTEQVNTIDKCFAEYDGTRIQLTQRILWYKDLKYVFNGFDYDELYDLSNDVEEMNNLINDKNYIKQKELMMKLYWKEIEMNGDHSIYNLDNNPILKILDFGPKN</sequence>
<dbReference type="InterPro" id="IPR000917">
    <property type="entry name" value="Sulfatase_N"/>
</dbReference>
<accession>A0A382EI52</accession>
<dbReference type="PANTHER" id="PTHR42693:SF33">
    <property type="entry name" value="ARYLSULFATASE"/>
    <property type="match status" value="1"/>
</dbReference>
<dbReference type="GO" id="GO:0004065">
    <property type="term" value="F:arylsulfatase activity"/>
    <property type="evidence" value="ECO:0007669"/>
    <property type="project" value="TreeGrafter"/>
</dbReference>
<dbReference type="PANTHER" id="PTHR42693">
    <property type="entry name" value="ARYLSULFATASE FAMILY MEMBER"/>
    <property type="match status" value="1"/>
</dbReference>
<dbReference type="GO" id="GO:0046872">
    <property type="term" value="F:metal ion binding"/>
    <property type="evidence" value="ECO:0007669"/>
    <property type="project" value="UniProtKB-KW"/>
</dbReference>
<protein>
    <recommendedName>
        <fullName evidence="5">Sulfatase N-terminal domain-containing protein</fullName>
    </recommendedName>
</protein>
<dbReference type="Gene3D" id="3.40.720.10">
    <property type="entry name" value="Alkaline Phosphatase, subunit A"/>
    <property type="match status" value="1"/>
</dbReference>
<feature type="domain" description="Sulfatase N-terminal" evidence="5">
    <location>
        <begin position="17"/>
        <end position="342"/>
    </location>
</feature>
<keyword evidence="4" id="KW-0106">Calcium</keyword>
<proteinExistence type="inferred from homology"/>
<evidence type="ECO:0000259" key="5">
    <source>
        <dbReference type="Pfam" id="PF00884"/>
    </source>
</evidence>
<dbReference type="InterPro" id="IPR050738">
    <property type="entry name" value="Sulfatase"/>
</dbReference>
<comment type="similarity">
    <text evidence="1">Belongs to the sulfatase family.</text>
</comment>
<evidence type="ECO:0000256" key="2">
    <source>
        <dbReference type="ARBA" id="ARBA00022723"/>
    </source>
</evidence>
<evidence type="ECO:0000313" key="6">
    <source>
        <dbReference type="EMBL" id="SVB50398.1"/>
    </source>
</evidence>
<dbReference type="InterPro" id="IPR024607">
    <property type="entry name" value="Sulfatase_CS"/>
</dbReference>
<gene>
    <name evidence="6" type="ORF">METZ01_LOCUS203252</name>
</gene>
<dbReference type="EMBL" id="UINC01044657">
    <property type="protein sequence ID" value="SVB50398.1"/>
    <property type="molecule type" value="Genomic_DNA"/>
</dbReference>